<evidence type="ECO:0000256" key="1">
    <source>
        <dbReference type="SAM" id="MobiDB-lite"/>
    </source>
</evidence>
<proteinExistence type="predicted"/>
<keyword evidence="3" id="KW-1185">Reference proteome</keyword>
<name>A0A2P9AUG1_9HYPH</name>
<feature type="region of interest" description="Disordered" evidence="1">
    <location>
        <begin position="1"/>
        <end position="44"/>
    </location>
</feature>
<dbReference type="Proteomes" id="UP000245698">
    <property type="component" value="Unassembled WGS sequence"/>
</dbReference>
<evidence type="ECO:0000313" key="2">
    <source>
        <dbReference type="EMBL" id="SJM34805.1"/>
    </source>
</evidence>
<protein>
    <submittedName>
        <fullName evidence="2">Uncharacterized protein</fullName>
    </submittedName>
</protein>
<feature type="compositionally biased region" description="Basic and acidic residues" evidence="1">
    <location>
        <begin position="25"/>
        <end position="44"/>
    </location>
</feature>
<dbReference type="AlphaFoldDB" id="A0A2P9AUG1"/>
<accession>A0A2P9AUG1</accession>
<gene>
    <name evidence="2" type="ORF">BQ8482_500013</name>
</gene>
<evidence type="ECO:0000313" key="3">
    <source>
        <dbReference type="Proteomes" id="UP000245698"/>
    </source>
</evidence>
<organism evidence="2 3">
    <name type="scientific">Mesorhizobium delmotii</name>
    <dbReference type="NCBI Taxonomy" id="1631247"/>
    <lineage>
        <taxon>Bacteria</taxon>
        <taxon>Pseudomonadati</taxon>
        <taxon>Pseudomonadota</taxon>
        <taxon>Alphaproteobacteria</taxon>
        <taxon>Hyphomicrobiales</taxon>
        <taxon>Phyllobacteriaceae</taxon>
        <taxon>Mesorhizobium</taxon>
    </lineage>
</organism>
<reference evidence="3" key="1">
    <citation type="submission" date="2016-12" db="EMBL/GenBank/DDBJ databases">
        <authorList>
            <person name="Brunel B."/>
        </authorList>
    </citation>
    <scope>NUCLEOTIDE SEQUENCE [LARGE SCALE GENOMIC DNA]</scope>
</reference>
<feature type="compositionally biased region" description="Acidic residues" evidence="1">
    <location>
        <begin position="1"/>
        <end position="10"/>
    </location>
</feature>
<sequence length="44" mass="5194">MHGFPIEDEQLNMRELVDQSGKPTVEARQRQNPRREGIRTSRTE</sequence>
<dbReference type="EMBL" id="FUIG01000060">
    <property type="protein sequence ID" value="SJM34805.1"/>
    <property type="molecule type" value="Genomic_DNA"/>
</dbReference>